<feature type="region of interest" description="Disordered" evidence="1">
    <location>
        <begin position="1"/>
        <end position="23"/>
    </location>
</feature>
<organism evidence="2 3">
    <name type="scientific">Lipingzhangella halophila</name>
    <dbReference type="NCBI Taxonomy" id="1783352"/>
    <lineage>
        <taxon>Bacteria</taxon>
        <taxon>Bacillati</taxon>
        <taxon>Actinomycetota</taxon>
        <taxon>Actinomycetes</taxon>
        <taxon>Streptosporangiales</taxon>
        <taxon>Nocardiopsidaceae</taxon>
        <taxon>Lipingzhangella</taxon>
    </lineage>
</organism>
<dbReference type="AlphaFoldDB" id="A0A7W7RJR2"/>
<proteinExistence type="predicted"/>
<dbReference type="EMBL" id="JACHJT010000001">
    <property type="protein sequence ID" value="MBB4933185.1"/>
    <property type="molecule type" value="Genomic_DNA"/>
</dbReference>
<accession>A0A7W7RJR2</accession>
<dbReference type="Proteomes" id="UP000523007">
    <property type="component" value="Unassembled WGS sequence"/>
</dbReference>
<evidence type="ECO:0000313" key="3">
    <source>
        <dbReference type="Proteomes" id="UP000523007"/>
    </source>
</evidence>
<reference evidence="2 3" key="1">
    <citation type="submission" date="2020-08" db="EMBL/GenBank/DDBJ databases">
        <title>Sequencing the genomes of 1000 actinobacteria strains.</title>
        <authorList>
            <person name="Klenk H.-P."/>
        </authorList>
    </citation>
    <scope>NUCLEOTIDE SEQUENCE [LARGE SCALE GENOMIC DNA]</scope>
    <source>
        <strain evidence="2 3">DSM 102030</strain>
    </source>
</reference>
<dbReference type="RefSeq" id="WP_184580837.1">
    <property type="nucleotide sequence ID" value="NZ_JACHJT010000001.1"/>
</dbReference>
<evidence type="ECO:0000256" key="1">
    <source>
        <dbReference type="SAM" id="MobiDB-lite"/>
    </source>
</evidence>
<gene>
    <name evidence="2" type="ORF">F4561_004005</name>
</gene>
<protein>
    <submittedName>
        <fullName evidence="2">Uncharacterized protein</fullName>
    </submittedName>
</protein>
<evidence type="ECO:0000313" key="2">
    <source>
        <dbReference type="EMBL" id="MBB4933185.1"/>
    </source>
</evidence>
<keyword evidence="3" id="KW-1185">Reference proteome</keyword>
<name>A0A7W7RJR2_9ACTN</name>
<sequence>MNRPWEANPHTEFKRRIGQSPATLGVTKAGPECPDIWEMANGDVVVIGRDVTEAYRGRLPSGVSISPDERLVMIPRVTMTAAKREIPDA</sequence>
<comment type="caution">
    <text evidence="2">The sequence shown here is derived from an EMBL/GenBank/DDBJ whole genome shotgun (WGS) entry which is preliminary data.</text>
</comment>